<reference evidence="2" key="1">
    <citation type="journal article" date="2019" name="Int. J. Syst. Evol. Microbiol.">
        <title>The Global Catalogue of Microorganisms (GCM) 10K type strain sequencing project: providing services to taxonomists for standard genome sequencing and annotation.</title>
        <authorList>
            <consortium name="The Broad Institute Genomics Platform"/>
            <consortium name="The Broad Institute Genome Sequencing Center for Infectious Disease"/>
            <person name="Wu L."/>
            <person name="Ma J."/>
        </authorList>
    </citation>
    <scope>NUCLEOTIDE SEQUENCE [LARGE SCALE GENOMIC DNA]</scope>
    <source>
        <strain evidence="2">CGMCC 1.15774</strain>
    </source>
</reference>
<keyword evidence="2" id="KW-1185">Reference proteome</keyword>
<dbReference type="RefSeq" id="WP_379767945.1">
    <property type="nucleotide sequence ID" value="NZ_JBHSCL010000013.1"/>
</dbReference>
<sequence length="426" mass="49712">MKEDLLHFIWGQKKLHGRQLTSTANEAITIKAPGVPNQYSGPDFFNAQIAIDAQIWVGNVEIHLKSSDWYAHHHQTDSNYDNVILHVVWEDDIAVFRKDGSLIPTLELKDYVSKELLERYQNLFEKSKPKFINCEKDFAQMDSFLVEHWLHRLYIERLEEKSKRIEVLLKKSKNDWEGVLFALLAKNFGSKVNGDFFLDRALQLEYSIIRKVSGSLEDLESLLFGHFGLLEVDDCTDHYFLRLQKEYQYLSRKFDLLPALSKPEFFGLRPPNFPTIRISQLAQLYRKKQSLFAQLMEVDVLEEIYSIFDIASSFYWNDHFTFGKKSKKSKKKLSKSFMDLLVINTIVPLKFCYSRRVGLDWNDDLISLISEIKKEQNSIIKGFENLGSKTKNAMESQAKIQLHTQYCSKNKCLRCALGTHLLNRNT</sequence>
<dbReference type="Pfam" id="PF11013">
    <property type="entry name" value="DUF2851"/>
    <property type="match status" value="1"/>
</dbReference>
<protein>
    <submittedName>
        <fullName evidence="1">DUF2851 family protein</fullName>
    </submittedName>
</protein>
<dbReference type="EMBL" id="JBHSCL010000013">
    <property type="protein sequence ID" value="MFC4222163.1"/>
    <property type="molecule type" value="Genomic_DNA"/>
</dbReference>
<dbReference type="Proteomes" id="UP001595841">
    <property type="component" value="Unassembled WGS sequence"/>
</dbReference>
<proteinExistence type="predicted"/>
<evidence type="ECO:0000313" key="1">
    <source>
        <dbReference type="EMBL" id="MFC4222163.1"/>
    </source>
</evidence>
<comment type="caution">
    <text evidence="1">The sequence shown here is derived from an EMBL/GenBank/DDBJ whole genome shotgun (WGS) entry which is preliminary data.</text>
</comment>
<gene>
    <name evidence="1" type="ORF">ACFOWS_18590</name>
</gene>
<name>A0ABV8PSM5_9FLAO</name>
<organism evidence="1 2">
    <name type="scientific">Flagellimonas marina</name>
    <dbReference type="NCBI Taxonomy" id="1775168"/>
    <lineage>
        <taxon>Bacteria</taxon>
        <taxon>Pseudomonadati</taxon>
        <taxon>Bacteroidota</taxon>
        <taxon>Flavobacteriia</taxon>
        <taxon>Flavobacteriales</taxon>
        <taxon>Flavobacteriaceae</taxon>
        <taxon>Flagellimonas</taxon>
    </lineage>
</organism>
<dbReference type="InterPro" id="IPR021272">
    <property type="entry name" value="DUF2851"/>
</dbReference>
<accession>A0ABV8PSM5</accession>
<evidence type="ECO:0000313" key="2">
    <source>
        <dbReference type="Proteomes" id="UP001595841"/>
    </source>
</evidence>